<evidence type="ECO:0000313" key="10">
    <source>
        <dbReference type="Proteomes" id="UP000782705"/>
    </source>
</evidence>
<dbReference type="EMBL" id="MAEL01000002">
    <property type="protein sequence ID" value="KAF1306211.1"/>
    <property type="molecule type" value="Genomic_DNA"/>
</dbReference>
<evidence type="ECO:0000256" key="1">
    <source>
        <dbReference type="ARBA" id="ARBA00022475"/>
    </source>
</evidence>
<feature type="site" description="Important for catalytic activity" evidence="7">
    <location>
        <position position="283"/>
    </location>
</feature>
<dbReference type="CDD" id="cd08010">
    <property type="entry name" value="MltG_like"/>
    <property type="match status" value="1"/>
</dbReference>
<dbReference type="Gene3D" id="3.30.160.60">
    <property type="entry name" value="Classic Zinc Finger"/>
    <property type="match status" value="1"/>
</dbReference>
<reference evidence="9 10" key="1">
    <citation type="submission" date="2016-06" db="EMBL/GenBank/DDBJ databases">
        <title>Four novel species of enterococci isolated from chicken manure.</title>
        <authorList>
            <person name="Van Tyne D."/>
        </authorList>
    </citation>
    <scope>NUCLEOTIDE SEQUENCE [LARGE SCALE GENOMIC DNA]</scope>
    <source>
        <strain evidence="9 10">CU12B</strain>
    </source>
</reference>
<keyword evidence="10" id="KW-1185">Reference proteome</keyword>
<evidence type="ECO:0000256" key="4">
    <source>
        <dbReference type="ARBA" id="ARBA00023136"/>
    </source>
</evidence>
<dbReference type="PANTHER" id="PTHR30518:SF2">
    <property type="entry name" value="ENDOLYTIC MUREIN TRANSGLYCOSYLASE"/>
    <property type="match status" value="1"/>
</dbReference>
<dbReference type="GO" id="GO:0016829">
    <property type="term" value="F:lyase activity"/>
    <property type="evidence" value="ECO:0007669"/>
    <property type="project" value="UniProtKB-KW"/>
</dbReference>
<evidence type="ECO:0000256" key="3">
    <source>
        <dbReference type="ARBA" id="ARBA00022989"/>
    </source>
</evidence>
<keyword evidence="2 7" id="KW-0812">Transmembrane</keyword>
<comment type="subcellular location">
    <subcellularLocation>
        <location evidence="7">Cell membrane</location>
        <topology evidence="7">Single-pass membrane protein</topology>
    </subcellularLocation>
</comment>
<dbReference type="PANTHER" id="PTHR30518">
    <property type="entry name" value="ENDOLYTIC MUREIN TRANSGLYCOSYLASE"/>
    <property type="match status" value="1"/>
</dbReference>
<evidence type="ECO:0000256" key="7">
    <source>
        <dbReference type="HAMAP-Rule" id="MF_02065"/>
    </source>
</evidence>
<keyword evidence="6 7" id="KW-0961">Cell wall biogenesis/degradation</keyword>
<comment type="similarity">
    <text evidence="7">Belongs to the transglycosylase MltG family.</text>
</comment>
<dbReference type="NCBIfam" id="TIGR00247">
    <property type="entry name" value="endolytic transglycosylase MltG"/>
    <property type="match status" value="1"/>
</dbReference>
<evidence type="ECO:0000256" key="8">
    <source>
        <dbReference type="SAM" id="MobiDB-lite"/>
    </source>
</evidence>
<comment type="caution">
    <text evidence="9">The sequence shown here is derived from an EMBL/GenBank/DDBJ whole genome shotgun (WGS) entry which is preliminary data.</text>
</comment>
<organism evidence="9 10">
    <name type="scientific">Candidatus Enterococcus willemsii</name>
    <dbReference type="NCBI Taxonomy" id="1857215"/>
    <lineage>
        <taxon>Bacteria</taxon>
        <taxon>Bacillati</taxon>
        <taxon>Bacillota</taxon>
        <taxon>Bacilli</taxon>
        <taxon>Lactobacillales</taxon>
        <taxon>Enterococcaceae</taxon>
        <taxon>Enterococcus</taxon>
    </lineage>
</organism>
<proteinExistence type="inferred from homology"/>
<accession>A0ABQ6Z317</accession>
<keyword evidence="1 7" id="KW-1003">Cell membrane</keyword>
<evidence type="ECO:0000256" key="5">
    <source>
        <dbReference type="ARBA" id="ARBA00023239"/>
    </source>
</evidence>
<evidence type="ECO:0000256" key="2">
    <source>
        <dbReference type="ARBA" id="ARBA00022692"/>
    </source>
</evidence>
<sequence length="400" mass="45298">MTTLTYRIKNSTEEPLHSSHAKKETEDTMDRKEKKSRRSQRRKEDRVVGRIVTIVVLTLVIVGGVFGFSTYRYVTSSLKPLDASNKETVVVNIPSGSSNKAIGEILESDKIIKSGMVFNYYTKFNNLSNFQAGKYKMSPSMTLDEIGELLQNGGLAADQADARVTVPEGYDISQIAETVAKATGLDKKDFLTLMEDEKFFNSLLEKYPDLLTDASKAKGVRYRLEGYLFPATYDYYEGMSLEALVTEMVNTTNNVLANYYDKINASDLNVQEVLALASLVEKEGQSEEDRKKIAQVFFNRLKVDMPLQSDISILYALGEHKEMVYYKDLEVDSPYNLYKNTGYGPGPFNSPSEQAIDAVLNPIPNDYYYFVADIDTQKVYYAETLDEHNKLVEEYVNNRE</sequence>
<keyword evidence="4 7" id="KW-0472">Membrane</keyword>
<evidence type="ECO:0000256" key="6">
    <source>
        <dbReference type="ARBA" id="ARBA00023316"/>
    </source>
</evidence>
<protein>
    <recommendedName>
        <fullName evidence="7">Endolytic murein transglycosylase</fullName>
        <ecNumber evidence="7">4.2.2.29</ecNumber>
    </recommendedName>
    <alternativeName>
        <fullName evidence="7">Peptidoglycan lytic transglycosylase</fullName>
    </alternativeName>
    <alternativeName>
        <fullName evidence="7">Peptidoglycan polymerization terminase</fullName>
    </alternativeName>
</protein>
<dbReference type="Gene3D" id="3.30.1490.480">
    <property type="entry name" value="Endolytic murein transglycosylase"/>
    <property type="match status" value="1"/>
</dbReference>
<feature type="compositionally biased region" description="Basic and acidic residues" evidence="8">
    <location>
        <begin position="10"/>
        <end position="33"/>
    </location>
</feature>
<keyword evidence="3 7" id="KW-1133">Transmembrane helix</keyword>
<dbReference type="EC" id="4.2.2.29" evidence="7"/>
<comment type="function">
    <text evidence="7">Functions as a peptidoglycan terminase that cleaves nascent peptidoglycan strands endolytically to terminate their elongation.</text>
</comment>
<feature type="region of interest" description="Disordered" evidence="8">
    <location>
        <begin position="1"/>
        <end position="43"/>
    </location>
</feature>
<gene>
    <name evidence="7" type="primary">mltG</name>
    <name evidence="9" type="ORF">BAU17_11030</name>
</gene>
<name>A0ABQ6Z317_9ENTE</name>
<feature type="transmembrane region" description="Helical" evidence="7">
    <location>
        <begin position="47"/>
        <end position="68"/>
    </location>
</feature>
<dbReference type="RefSeq" id="WP_420022100.1">
    <property type="nucleotide sequence ID" value="NZ_MAEL01000002.1"/>
</dbReference>
<dbReference type="Pfam" id="PF02618">
    <property type="entry name" value="YceG"/>
    <property type="match status" value="1"/>
</dbReference>
<evidence type="ECO:0000313" key="9">
    <source>
        <dbReference type="EMBL" id="KAF1306211.1"/>
    </source>
</evidence>
<dbReference type="InterPro" id="IPR003770">
    <property type="entry name" value="MLTG-like"/>
</dbReference>
<dbReference type="Proteomes" id="UP000782705">
    <property type="component" value="Unassembled WGS sequence"/>
</dbReference>
<comment type="catalytic activity">
    <reaction evidence="7">
        <text>a peptidoglycan chain = a peptidoglycan chain with N-acetyl-1,6-anhydromuramyl-[peptide] at the reducing end + a peptidoglycan chain with N-acetylglucosamine at the non-reducing end.</text>
        <dbReference type="EC" id="4.2.2.29"/>
    </reaction>
</comment>
<dbReference type="HAMAP" id="MF_02065">
    <property type="entry name" value="MltG"/>
    <property type="match status" value="1"/>
</dbReference>
<keyword evidence="5 7" id="KW-0456">Lyase</keyword>